<organism evidence="2 3">
    <name type="scientific">Emticicia aquatilis</name>
    <dbReference type="NCBI Taxonomy" id="1537369"/>
    <lineage>
        <taxon>Bacteria</taxon>
        <taxon>Pseudomonadati</taxon>
        <taxon>Bacteroidota</taxon>
        <taxon>Cytophagia</taxon>
        <taxon>Cytophagales</taxon>
        <taxon>Leadbetterellaceae</taxon>
        <taxon>Emticicia</taxon>
    </lineage>
</organism>
<accession>A0A916YKZ3</accession>
<dbReference type="GO" id="GO:0003995">
    <property type="term" value="F:acyl-CoA dehydrogenase activity"/>
    <property type="evidence" value="ECO:0007669"/>
    <property type="project" value="InterPro"/>
</dbReference>
<dbReference type="InterPro" id="IPR008670">
    <property type="entry name" value="CoA_reduct_LuxC"/>
</dbReference>
<evidence type="ECO:0000256" key="1">
    <source>
        <dbReference type="ARBA" id="ARBA00022857"/>
    </source>
</evidence>
<dbReference type="Pfam" id="PF05893">
    <property type="entry name" value="LuxC"/>
    <property type="match status" value="1"/>
</dbReference>
<sequence>MQYKKHIITFSNLGEFILQILNDEPLKPLFSSARNENGWFTEDNVKLAVENIAKIYLNKVALEKFAEKYSISENNNPKKIGIVMAGNIPAVGFHDLLCTVLTGNIALIKLSSSDTATMMFLINKLFELDPSLKEVIRIAQRLNDADALIATGSDNTAKHFEYYFASKPRIIRRNRTSVAVINGNETRSELADLGNDIFQYFGLGCRNVSKLYVPIGYQFDKFYESIEYWSTIRLHHKYNNNYDYNKSIYLVNRVPHLDNGFLILKEDEALVSPISVCYYETYENETHLAQLLEENAEKIQCTVSTDAKYENSFRFGEAQVPKLEDFADGIDTMFFLMNL</sequence>
<evidence type="ECO:0000313" key="3">
    <source>
        <dbReference type="Proteomes" id="UP000609064"/>
    </source>
</evidence>
<keyword evidence="1" id="KW-0521">NADP</keyword>
<dbReference type="AlphaFoldDB" id="A0A916YKZ3"/>
<dbReference type="GO" id="GO:0008218">
    <property type="term" value="P:bioluminescence"/>
    <property type="evidence" value="ECO:0007669"/>
    <property type="project" value="InterPro"/>
</dbReference>
<evidence type="ECO:0000313" key="2">
    <source>
        <dbReference type="EMBL" id="GGD50205.1"/>
    </source>
</evidence>
<dbReference type="EMBL" id="BMKK01000002">
    <property type="protein sequence ID" value="GGD50205.1"/>
    <property type="molecule type" value="Genomic_DNA"/>
</dbReference>
<reference evidence="2" key="1">
    <citation type="journal article" date="2014" name="Int. J. Syst. Evol. Microbiol.">
        <title>Complete genome sequence of Corynebacterium casei LMG S-19264T (=DSM 44701T), isolated from a smear-ripened cheese.</title>
        <authorList>
            <consortium name="US DOE Joint Genome Institute (JGI-PGF)"/>
            <person name="Walter F."/>
            <person name="Albersmeier A."/>
            <person name="Kalinowski J."/>
            <person name="Ruckert C."/>
        </authorList>
    </citation>
    <scope>NUCLEOTIDE SEQUENCE</scope>
    <source>
        <strain evidence="2">CGMCC 1.15958</strain>
    </source>
</reference>
<comment type="caution">
    <text evidence="2">The sequence shown here is derived from an EMBL/GenBank/DDBJ whole genome shotgun (WGS) entry which is preliminary data.</text>
</comment>
<dbReference type="RefSeq" id="WP_188765229.1">
    <property type="nucleotide sequence ID" value="NZ_BMKK01000002.1"/>
</dbReference>
<protein>
    <submittedName>
        <fullName evidence="2">Acyl-CoA reductase</fullName>
    </submittedName>
</protein>
<gene>
    <name evidence="2" type="ORF">GCM10011514_13060</name>
</gene>
<dbReference type="Proteomes" id="UP000609064">
    <property type="component" value="Unassembled WGS sequence"/>
</dbReference>
<keyword evidence="3" id="KW-1185">Reference proteome</keyword>
<reference evidence="2" key="2">
    <citation type="submission" date="2020-09" db="EMBL/GenBank/DDBJ databases">
        <authorList>
            <person name="Sun Q."/>
            <person name="Zhou Y."/>
        </authorList>
    </citation>
    <scope>NUCLEOTIDE SEQUENCE</scope>
    <source>
        <strain evidence="2">CGMCC 1.15958</strain>
    </source>
</reference>
<name>A0A916YKZ3_9BACT</name>
<proteinExistence type="predicted"/>